<evidence type="ECO:0000313" key="12">
    <source>
        <dbReference type="EMBL" id="OCW59128.1"/>
    </source>
</evidence>
<dbReference type="STRING" id="1480615.AWJ14_08655"/>
<evidence type="ECO:0000256" key="5">
    <source>
        <dbReference type="ARBA" id="ARBA00022840"/>
    </source>
</evidence>
<dbReference type="PROSITE" id="PS50893">
    <property type="entry name" value="ABC_TRANSPORTER_2"/>
    <property type="match status" value="1"/>
</dbReference>
<dbReference type="GO" id="GO:0005524">
    <property type="term" value="F:ATP binding"/>
    <property type="evidence" value="ECO:0007669"/>
    <property type="project" value="UniProtKB-KW"/>
</dbReference>
<dbReference type="SUPFAM" id="SSF90123">
    <property type="entry name" value="ABC transporter transmembrane region"/>
    <property type="match status" value="1"/>
</dbReference>
<sequence length="619" mass="66463">MPLSDFLFRPFESLVRPLNMPVEPLPDSGAFAVLFHFMSRFRGILIVVAFLSAIGEAINLTVVWGLSFVVDGIASGTVSDFVGREWPVLAFIGLLIFPIGPILTFIGNAISGQALGVGLPAAILWQGHKAVERQDLSFFHDLFAGQVASRISQVTNAVQSQLSLAFQDIPHFILQFVGSLVLLTVLAWPLAVPVVIWMIANAVLSWRVIPLFSKRSGGVARASSLVVGAMTDIYGNIQMVKQFAAEDSEAGQMRKVIAQSIDSQYQERRVFISANILLVGLNALLFFATFAVGLFGLSRGIVSIGDFVAAVALVQRLAANGRAFQAMGQQIFRTIGILEDAMPVLTTPPTILDAPDAPPLAVKSGEIRFDQVSFAYRNNLTVLDDLSLTIAAGEKVGLVGRSGAGKSTLVALLLRFFDVRGGHILIDGQDIRDVTQASLRSHIGVIAQDVSLLHRSVGDNIRYGRPGAEDAEVERAARLAEADGFISALSDSSGRRGLDAHVGERGVKLSGGQRQRIAIARVMLKNAPILVLDEATSALDSEVEAAIQENLDTLMEGKTVIAIAHRLSTIARMDRLVVMDHGRVIETGTHAELLSRGGLYADLWARQSGGFIGTDEAAE</sequence>
<evidence type="ECO:0000259" key="10">
    <source>
        <dbReference type="PROSITE" id="PS50893"/>
    </source>
</evidence>
<keyword evidence="13" id="KW-1185">Reference proteome</keyword>
<evidence type="ECO:0000256" key="4">
    <source>
        <dbReference type="ARBA" id="ARBA00022741"/>
    </source>
</evidence>
<dbReference type="InterPro" id="IPR036640">
    <property type="entry name" value="ABC1_TM_sf"/>
</dbReference>
<dbReference type="InterPro" id="IPR027417">
    <property type="entry name" value="P-loop_NTPase"/>
</dbReference>
<evidence type="ECO:0000259" key="11">
    <source>
        <dbReference type="PROSITE" id="PS50929"/>
    </source>
</evidence>
<dbReference type="InterPro" id="IPR017871">
    <property type="entry name" value="ABC_transporter-like_CS"/>
</dbReference>
<dbReference type="Gene3D" id="3.40.50.300">
    <property type="entry name" value="P-loop containing nucleotide triphosphate hydrolases"/>
    <property type="match status" value="1"/>
</dbReference>
<evidence type="ECO:0000256" key="6">
    <source>
        <dbReference type="ARBA" id="ARBA00022989"/>
    </source>
</evidence>
<dbReference type="Proteomes" id="UP000094795">
    <property type="component" value="Unassembled WGS sequence"/>
</dbReference>
<evidence type="ECO:0000256" key="3">
    <source>
        <dbReference type="ARBA" id="ARBA00022692"/>
    </source>
</evidence>
<feature type="domain" description="ABC transporter" evidence="10">
    <location>
        <begin position="367"/>
        <end position="606"/>
    </location>
</feature>
<name>A0A1C1Z030_9HYPH</name>
<dbReference type="GO" id="GO:0015421">
    <property type="term" value="F:ABC-type oligopeptide transporter activity"/>
    <property type="evidence" value="ECO:0007669"/>
    <property type="project" value="TreeGrafter"/>
</dbReference>
<reference evidence="12" key="1">
    <citation type="submission" date="2015-12" db="EMBL/GenBank/DDBJ databases">
        <authorList>
            <person name="Shamseldin A."/>
            <person name="Moawad H."/>
            <person name="Abd El-Rahim W.M."/>
            <person name="Sadowsky M.J."/>
        </authorList>
    </citation>
    <scope>NUCLEOTIDE SEQUENCE [LARGE SCALE GENOMIC DNA]</scope>
    <source>
        <strain evidence="12">JC234</strain>
    </source>
</reference>
<comment type="function">
    <text evidence="8">Part of an ABC transporter complex. Transmembrane domains (TMD) form a pore in the inner membrane and the ATP-binding domain (NBD) is responsible for energy generation.</text>
</comment>
<dbReference type="PROSITE" id="PS50929">
    <property type="entry name" value="ABC_TM1F"/>
    <property type="match status" value="1"/>
</dbReference>
<feature type="domain" description="ABC transmembrane type-1" evidence="11">
    <location>
        <begin position="46"/>
        <end position="319"/>
    </location>
</feature>
<feature type="transmembrane region" description="Helical" evidence="9">
    <location>
        <begin position="44"/>
        <end position="66"/>
    </location>
</feature>
<feature type="transmembrane region" description="Helical" evidence="9">
    <location>
        <begin position="86"/>
        <end position="106"/>
    </location>
</feature>
<keyword evidence="3 9" id="KW-0812">Transmembrane</keyword>
<dbReference type="InterPro" id="IPR011527">
    <property type="entry name" value="ABC1_TM_dom"/>
</dbReference>
<evidence type="ECO:0000256" key="1">
    <source>
        <dbReference type="ARBA" id="ARBA00004651"/>
    </source>
</evidence>
<evidence type="ECO:0000256" key="7">
    <source>
        <dbReference type="ARBA" id="ARBA00023136"/>
    </source>
</evidence>
<keyword evidence="6 9" id="KW-1133">Transmembrane helix</keyword>
<dbReference type="Gene3D" id="1.20.1560.10">
    <property type="entry name" value="ABC transporter type 1, transmembrane domain"/>
    <property type="match status" value="1"/>
</dbReference>
<accession>A0A1C1Z030</accession>
<dbReference type="GO" id="GO:0016887">
    <property type="term" value="F:ATP hydrolysis activity"/>
    <property type="evidence" value="ECO:0007669"/>
    <property type="project" value="InterPro"/>
</dbReference>
<dbReference type="PROSITE" id="PS00211">
    <property type="entry name" value="ABC_TRANSPORTER_1"/>
    <property type="match status" value="1"/>
</dbReference>
<dbReference type="OrthoDB" id="9804259at2"/>
<gene>
    <name evidence="12" type="ORF">AWJ14_08655</name>
</gene>
<proteinExistence type="inferred from homology"/>
<dbReference type="AlphaFoldDB" id="A0A1C1Z030"/>
<dbReference type="Pfam" id="PF00005">
    <property type="entry name" value="ABC_tran"/>
    <property type="match status" value="1"/>
</dbReference>
<evidence type="ECO:0000256" key="2">
    <source>
        <dbReference type="ARBA" id="ARBA00005417"/>
    </source>
</evidence>
<dbReference type="EMBL" id="LQZT01000001">
    <property type="protein sequence ID" value="OCW59128.1"/>
    <property type="molecule type" value="Genomic_DNA"/>
</dbReference>
<dbReference type="InterPro" id="IPR003593">
    <property type="entry name" value="AAA+_ATPase"/>
</dbReference>
<feature type="transmembrane region" description="Helical" evidence="9">
    <location>
        <begin position="270"/>
        <end position="295"/>
    </location>
</feature>
<dbReference type="Pfam" id="PF00664">
    <property type="entry name" value="ABC_membrane"/>
    <property type="match status" value="1"/>
</dbReference>
<dbReference type="FunFam" id="3.40.50.300:FF:000218">
    <property type="entry name" value="Multidrug ABC transporter ATP-binding protein"/>
    <property type="match status" value="1"/>
</dbReference>
<dbReference type="SUPFAM" id="SSF52540">
    <property type="entry name" value="P-loop containing nucleoside triphosphate hydrolases"/>
    <property type="match status" value="1"/>
</dbReference>
<dbReference type="InterPro" id="IPR039421">
    <property type="entry name" value="Type_1_exporter"/>
</dbReference>
<dbReference type="GO" id="GO:0005886">
    <property type="term" value="C:plasma membrane"/>
    <property type="evidence" value="ECO:0007669"/>
    <property type="project" value="UniProtKB-SubCell"/>
</dbReference>
<dbReference type="InterPro" id="IPR003439">
    <property type="entry name" value="ABC_transporter-like_ATP-bd"/>
</dbReference>
<comment type="similarity">
    <text evidence="2">Belongs to the ABC transporter superfamily.</text>
</comment>
<evidence type="ECO:0000256" key="8">
    <source>
        <dbReference type="ARBA" id="ARBA00024725"/>
    </source>
</evidence>
<dbReference type="RefSeq" id="WP_066173246.1">
    <property type="nucleotide sequence ID" value="NZ_LQZT01000001.1"/>
</dbReference>
<protein>
    <submittedName>
        <fullName evidence="12">Multidrug ABC transporter ATP-binding protein</fullName>
    </submittedName>
</protein>
<evidence type="ECO:0000256" key="9">
    <source>
        <dbReference type="SAM" id="Phobius"/>
    </source>
</evidence>
<comment type="caution">
    <text evidence="12">The sequence shown here is derived from an EMBL/GenBank/DDBJ whole genome shotgun (WGS) entry which is preliminary data.</text>
</comment>
<keyword evidence="4" id="KW-0547">Nucleotide-binding</keyword>
<keyword evidence="5 12" id="KW-0067">ATP-binding</keyword>
<feature type="transmembrane region" description="Helical" evidence="9">
    <location>
        <begin position="169"/>
        <end position="188"/>
    </location>
</feature>
<evidence type="ECO:0000313" key="13">
    <source>
        <dbReference type="Proteomes" id="UP000094795"/>
    </source>
</evidence>
<comment type="subcellular location">
    <subcellularLocation>
        <location evidence="1">Cell membrane</location>
        <topology evidence="1">Multi-pass membrane protein</topology>
    </subcellularLocation>
</comment>
<keyword evidence="7 9" id="KW-0472">Membrane</keyword>
<organism evidence="12 13">
    <name type="scientific">Hoeflea olei</name>
    <dbReference type="NCBI Taxonomy" id="1480615"/>
    <lineage>
        <taxon>Bacteria</taxon>
        <taxon>Pseudomonadati</taxon>
        <taxon>Pseudomonadota</taxon>
        <taxon>Alphaproteobacteria</taxon>
        <taxon>Hyphomicrobiales</taxon>
        <taxon>Rhizobiaceae</taxon>
        <taxon>Hoeflea</taxon>
    </lineage>
</organism>
<dbReference type="SMART" id="SM00382">
    <property type="entry name" value="AAA"/>
    <property type="match status" value="1"/>
</dbReference>
<dbReference type="PANTHER" id="PTHR43394:SF1">
    <property type="entry name" value="ATP-BINDING CASSETTE SUB-FAMILY B MEMBER 10, MITOCHONDRIAL"/>
    <property type="match status" value="1"/>
</dbReference>
<dbReference type="PANTHER" id="PTHR43394">
    <property type="entry name" value="ATP-DEPENDENT PERMEASE MDL1, MITOCHONDRIAL"/>
    <property type="match status" value="1"/>
</dbReference>